<gene>
    <name evidence="2" type="ORF">PMIN01_06988</name>
</gene>
<protein>
    <submittedName>
        <fullName evidence="2">Uncharacterized protein</fullName>
    </submittedName>
</protein>
<comment type="caution">
    <text evidence="2">The sequence shown here is derived from an EMBL/GenBank/DDBJ whole genome shotgun (WGS) entry which is preliminary data.</text>
</comment>
<dbReference type="Proteomes" id="UP000756921">
    <property type="component" value="Unassembled WGS sequence"/>
</dbReference>
<organism evidence="2 3">
    <name type="scientific">Paraphaeosphaeria minitans</name>
    <dbReference type="NCBI Taxonomy" id="565426"/>
    <lineage>
        <taxon>Eukaryota</taxon>
        <taxon>Fungi</taxon>
        <taxon>Dikarya</taxon>
        <taxon>Ascomycota</taxon>
        <taxon>Pezizomycotina</taxon>
        <taxon>Dothideomycetes</taxon>
        <taxon>Pleosporomycetidae</taxon>
        <taxon>Pleosporales</taxon>
        <taxon>Massarineae</taxon>
        <taxon>Didymosphaeriaceae</taxon>
        <taxon>Paraphaeosphaeria</taxon>
    </lineage>
</organism>
<evidence type="ECO:0000313" key="2">
    <source>
        <dbReference type="EMBL" id="KAF9735583.1"/>
    </source>
</evidence>
<accession>A0A9P6GI79</accession>
<proteinExistence type="predicted"/>
<reference evidence="2" key="1">
    <citation type="journal article" date="2020" name="Mol. Plant Microbe Interact.">
        <title>Genome Sequence of the Biocontrol Agent Coniothyrium minitans strain Conio (IMI 134523).</title>
        <authorList>
            <person name="Patel D."/>
            <person name="Shittu T.A."/>
            <person name="Baroncelli R."/>
            <person name="Muthumeenakshi S."/>
            <person name="Osborne T.H."/>
            <person name="Janganan T.K."/>
            <person name="Sreenivasaprasad S."/>
        </authorList>
    </citation>
    <scope>NUCLEOTIDE SEQUENCE</scope>
    <source>
        <strain evidence="2">Conio</strain>
    </source>
</reference>
<feature type="region of interest" description="Disordered" evidence="1">
    <location>
        <begin position="233"/>
        <end position="256"/>
    </location>
</feature>
<feature type="compositionally biased region" description="Basic and acidic residues" evidence="1">
    <location>
        <begin position="233"/>
        <end position="244"/>
    </location>
</feature>
<name>A0A9P6GI79_9PLEO</name>
<dbReference type="OrthoDB" id="10562515at2759"/>
<sequence>MPSRPRTHLPLPPIPIRSSSSRFLRFLLSGRPTPDSYIVSYMPTSCTSKSLLRGLFSSKLDGIKHLAADAASTTSLQSYCDSDDEWSAEGDEQDWQIFPTPPASLQDHAGVKAELRDDIKVRYAYVRQLDINVWKVSCPIVGHGKMCIVSRKVSGVQQVCGCCGKGPLVRRVRRVARRVDVYVYYVFMKGYGRGEVMGEDKVEIEGKQEEMKCSPNWDGDEDWDWEVLKQEGELSGEQRTERWPPHRSTNETGLLDSSLEAVPTTTTTLHYKYAREKRIDSLAEEGY</sequence>
<evidence type="ECO:0000313" key="3">
    <source>
        <dbReference type="Proteomes" id="UP000756921"/>
    </source>
</evidence>
<dbReference type="EMBL" id="WJXW01000006">
    <property type="protein sequence ID" value="KAF9735583.1"/>
    <property type="molecule type" value="Genomic_DNA"/>
</dbReference>
<keyword evidence="3" id="KW-1185">Reference proteome</keyword>
<evidence type="ECO:0000256" key="1">
    <source>
        <dbReference type="SAM" id="MobiDB-lite"/>
    </source>
</evidence>
<dbReference type="AlphaFoldDB" id="A0A9P6GI79"/>